<dbReference type="SMART" id="SM00116">
    <property type="entry name" value="CBS"/>
    <property type="match status" value="2"/>
</dbReference>
<dbReference type="InterPro" id="IPR038763">
    <property type="entry name" value="DHH_sf"/>
</dbReference>
<keyword evidence="3" id="KW-0820">tRNA-binding</keyword>
<evidence type="ECO:0000256" key="1">
    <source>
        <dbReference type="ARBA" id="ARBA00001946"/>
    </source>
</evidence>
<evidence type="ECO:0000259" key="13">
    <source>
        <dbReference type="PROSITE" id="PS51371"/>
    </source>
</evidence>
<name>A0A1F2WT95_9ACTN</name>
<dbReference type="Gene3D" id="3.10.310.30">
    <property type="match status" value="1"/>
</dbReference>
<feature type="domain" description="CBS" evidence="13">
    <location>
        <begin position="314"/>
        <end position="373"/>
    </location>
</feature>
<proteinExistence type="inferred from homology"/>
<dbReference type="Gene3D" id="3.90.1640.10">
    <property type="entry name" value="inorganic pyrophosphatase (n-terminal core)"/>
    <property type="match status" value="1"/>
</dbReference>
<dbReference type="PANTHER" id="PTHR47788:SF1">
    <property type="entry name" value="A-ADDING TRNA NUCLEOTIDYLTRANSFERASE"/>
    <property type="match status" value="1"/>
</dbReference>
<sequence length="875" mass="97459">MDVIVGHVNVDFDALASMVAAKKLYPEAVMVFTGSVNRNVHEFITLHGDVLEVMESRAIDKESITRLIVVDNRIADRIGEFAEVARRSDVEVFVYDHHPGSEHDMANASDYSEMTGATTTILVKLIHGKGIPISPFEATLFILGIYEDTGSLNFPGTTYEDADAVAYLMREGADLTVVNHFLVQQLTPPQHELMTRLLAGMEQRRIRGVLINIATARTEEYVKGASLITSKLVELENLGVLFALVEMRRRVVVVGISRLQQVDVDDILSGLNGGGHAKAGSATMRDHTLESAKQALLRLLEQKVGPMVTAGEIMSGPVRTMHEDTPITEASKRMELTGHTAFPVIDDSSRLVGMISRKDLDKAGHHGLGHAPVKGFMSRDIVHVEPEASLQEIQDLMIHNAIGRIPVLSDRKLLGIVTRKDIIRALHGQEYLHGFSPEGGTQGYSRAEILERMQAGLPGDVQSMLKTVSSAAASHGYNVFLVGGVVRDLLLGFSNLDLDIVVEGEGIEFARILAAELKARVRSHRKFGTAVVILPTGRRIDVATARTEFYEYPAALPTIEMSSIRQDLYRRDFTINAMAIALSGDRFGGLLDYFGGVRDLERRHVRILHNLSFVEDPTRIFRAVRFEERYGFRMESQTEMLARRAVEMEIVGKLTNARVRDELIDIFSEPPPLPFHAVERLEELGTLHILHPDLIMTSAMRGRFRLLERYMGEAWEFIGAEAKFWLPGIAVLLSELPLHEVEKWCNQMRFKREDANTIKQCHDVVPAIIESLLQGDAAASRITGLLDPLNNEALAYLYILGGPEIRGMVETYLKRWKNISIDIKGEDLAEMGLAPSPAYGEILNQVRKELLDGKISNREEELALAAELIRQKKQE</sequence>
<keyword evidence="7" id="KW-0479">Metal-binding</keyword>
<dbReference type="InterPro" id="IPR043519">
    <property type="entry name" value="NT_sf"/>
</dbReference>
<dbReference type="AlphaFoldDB" id="A0A1F2WT95"/>
<dbReference type="InterPro" id="IPR052390">
    <property type="entry name" value="tRNA_nt/polyA_polymerase"/>
</dbReference>
<dbReference type="Gene3D" id="3.10.580.10">
    <property type="entry name" value="CBS-domain"/>
    <property type="match status" value="1"/>
</dbReference>
<dbReference type="GO" id="GO:0046872">
    <property type="term" value="F:metal ion binding"/>
    <property type="evidence" value="ECO:0007669"/>
    <property type="project" value="UniProtKB-KW"/>
</dbReference>
<dbReference type="EMBL" id="MELK01000006">
    <property type="protein sequence ID" value="OFW60132.1"/>
    <property type="molecule type" value="Genomic_DNA"/>
</dbReference>
<dbReference type="GO" id="GO:0008033">
    <property type="term" value="P:tRNA processing"/>
    <property type="evidence" value="ECO:0007669"/>
    <property type="project" value="UniProtKB-KW"/>
</dbReference>
<evidence type="ECO:0000256" key="3">
    <source>
        <dbReference type="ARBA" id="ARBA00022555"/>
    </source>
</evidence>
<keyword evidence="8" id="KW-0547">Nucleotide-binding</keyword>
<dbReference type="Pfam" id="PF01743">
    <property type="entry name" value="PolyA_pol"/>
    <property type="match status" value="1"/>
</dbReference>
<feature type="domain" description="CBS" evidence="13">
    <location>
        <begin position="377"/>
        <end position="438"/>
    </location>
</feature>
<comment type="similarity">
    <text evidence="2 12">Belongs to the tRNA nucleotidyltransferase/poly(A) polymerase family.</text>
</comment>
<evidence type="ECO:0000256" key="5">
    <source>
        <dbReference type="ARBA" id="ARBA00022694"/>
    </source>
</evidence>
<comment type="caution">
    <text evidence="14">The sequence shown here is derived from an EMBL/GenBank/DDBJ whole genome shotgun (WGS) entry which is preliminary data.</text>
</comment>
<keyword evidence="5" id="KW-0819">tRNA processing</keyword>
<evidence type="ECO:0000256" key="9">
    <source>
        <dbReference type="ARBA" id="ARBA00022842"/>
    </source>
</evidence>
<dbReference type="InterPro" id="IPR000644">
    <property type="entry name" value="CBS_dom"/>
</dbReference>
<dbReference type="CDD" id="cd05398">
    <property type="entry name" value="NT_ClassII-CCAase"/>
    <property type="match status" value="1"/>
</dbReference>
<dbReference type="InterPro" id="IPR002646">
    <property type="entry name" value="PolA_pol_head_dom"/>
</dbReference>
<keyword evidence="6" id="KW-0548">Nucleotidyltransferase</keyword>
<dbReference type="SUPFAM" id="SSF81301">
    <property type="entry name" value="Nucleotidyltransferase"/>
    <property type="match status" value="1"/>
</dbReference>
<dbReference type="SUPFAM" id="SSF54631">
    <property type="entry name" value="CBS-domain pair"/>
    <property type="match status" value="1"/>
</dbReference>
<evidence type="ECO:0000256" key="12">
    <source>
        <dbReference type="RuleBase" id="RU003953"/>
    </source>
</evidence>
<accession>A0A1F2WT95</accession>
<evidence type="ECO:0000256" key="4">
    <source>
        <dbReference type="ARBA" id="ARBA00022679"/>
    </source>
</evidence>
<evidence type="ECO:0000256" key="11">
    <source>
        <dbReference type="PROSITE-ProRule" id="PRU00703"/>
    </source>
</evidence>
<keyword evidence="9" id="KW-0460">Magnesium</keyword>
<evidence type="ECO:0000256" key="8">
    <source>
        <dbReference type="ARBA" id="ARBA00022741"/>
    </source>
</evidence>
<gene>
    <name evidence="14" type="ORF">A2Y75_02270</name>
</gene>
<protein>
    <recommendedName>
        <fullName evidence="13">CBS domain-containing protein</fullName>
    </recommendedName>
</protein>
<evidence type="ECO:0000256" key="2">
    <source>
        <dbReference type="ARBA" id="ARBA00007265"/>
    </source>
</evidence>
<dbReference type="GO" id="GO:0000166">
    <property type="term" value="F:nucleotide binding"/>
    <property type="evidence" value="ECO:0007669"/>
    <property type="project" value="UniProtKB-KW"/>
</dbReference>
<dbReference type="GO" id="GO:0000049">
    <property type="term" value="F:tRNA binding"/>
    <property type="evidence" value="ECO:0007669"/>
    <property type="project" value="UniProtKB-KW"/>
</dbReference>
<dbReference type="InterPro" id="IPR001667">
    <property type="entry name" value="DDH_dom"/>
</dbReference>
<dbReference type="Gene3D" id="1.10.3090.10">
    <property type="entry name" value="cca-adding enzyme, domain 2"/>
    <property type="match status" value="1"/>
</dbReference>
<dbReference type="SUPFAM" id="SSF64182">
    <property type="entry name" value="DHH phosphoesterases"/>
    <property type="match status" value="1"/>
</dbReference>
<dbReference type="STRING" id="1797197.A2Y75_02270"/>
<dbReference type="GO" id="GO:0016779">
    <property type="term" value="F:nucleotidyltransferase activity"/>
    <property type="evidence" value="ECO:0007669"/>
    <property type="project" value="UniProtKB-KW"/>
</dbReference>
<dbReference type="Gene3D" id="3.30.460.10">
    <property type="entry name" value="Beta Polymerase, domain 2"/>
    <property type="match status" value="1"/>
</dbReference>
<evidence type="ECO:0000313" key="14">
    <source>
        <dbReference type="EMBL" id="OFW60132.1"/>
    </source>
</evidence>
<keyword evidence="10 12" id="KW-0694">RNA-binding</keyword>
<keyword evidence="4 12" id="KW-0808">Transferase</keyword>
<dbReference type="SUPFAM" id="SSF81891">
    <property type="entry name" value="Poly A polymerase C-terminal region-like"/>
    <property type="match status" value="1"/>
</dbReference>
<reference evidence="14 15" key="1">
    <citation type="journal article" date="2016" name="Nat. Commun.">
        <title>Thousands of microbial genomes shed light on interconnected biogeochemical processes in an aquifer system.</title>
        <authorList>
            <person name="Anantharaman K."/>
            <person name="Brown C.T."/>
            <person name="Hug L.A."/>
            <person name="Sharon I."/>
            <person name="Castelle C.J."/>
            <person name="Probst A.J."/>
            <person name="Thomas B.C."/>
            <person name="Singh A."/>
            <person name="Wilkins M.J."/>
            <person name="Karaoz U."/>
            <person name="Brodie E.L."/>
            <person name="Williams K.H."/>
            <person name="Hubbard S.S."/>
            <person name="Banfield J.F."/>
        </authorList>
    </citation>
    <scope>NUCLEOTIDE SEQUENCE [LARGE SCALE GENOMIC DNA]</scope>
</reference>
<comment type="cofactor">
    <cofactor evidence="1">
        <name>Mg(2+)</name>
        <dbReference type="ChEBI" id="CHEBI:18420"/>
    </cofactor>
</comment>
<evidence type="ECO:0000313" key="15">
    <source>
        <dbReference type="Proteomes" id="UP000177876"/>
    </source>
</evidence>
<dbReference type="PANTHER" id="PTHR47788">
    <property type="entry name" value="POLYA POLYMERASE"/>
    <property type="match status" value="1"/>
</dbReference>
<evidence type="ECO:0000256" key="6">
    <source>
        <dbReference type="ARBA" id="ARBA00022695"/>
    </source>
</evidence>
<dbReference type="Pfam" id="PF00571">
    <property type="entry name" value="CBS"/>
    <property type="match status" value="2"/>
</dbReference>
<evidence type="ECO:0000256" key="10">
    <source>
        <dbReference type="ARBA" id="ARBA00022884"/>
    </source>
</evidence>
<dbReference type="InterPro" id="IPR046342">
    <property type="entry name" value="CBS_dom_sf"/>
</dbReference>
<dbReference type="Proteomes" id="UP000177876">
    <property type="component" value="Unassembled WGS sequence"/>
</dbReference>
<dbReference type="PROSITE" id="PS51371">
    <property type="entry name" value="CBS"/>
    <property type="match status" value="2"/>
</dbReference>
<dbReference type="Pfam" id="PF01368">
    <property type="entry name" value="DHH"/>
    <property type="match status" value="1"/>
</dbReference>
<keyword evidence="11" id="KW-0129">CBS domain</keyword>
<organism evidence="14 15">
    <name type="scientific">Candidatus Solincola sediminis</name>
    <dbReference type="NCBI Taxonomy" id="1797199"/>
    <lineage>
        <taxon>Bacteria</taxon>
        <taxon>Bacillati</taxon>
        <taxon>Actinomycetota</taxon>
        <taxon>Candidatus Geothermincolia</taxon>
        <taxon>Candidatus Geothermincolales</taxon>
        <taxon>Candidatus Geothermincolaceae</taxon>
        <taxon>Candidatus Solincola</taxon>
    </lineage>
</organism>
<dbReference type="CDD" id="cd04595">
    <property type="entry name" value="CBS_pair_DHH_polyA_Pol_assoc"/>
    <property type="match status" value="1"/>
</dbReference>
<evidence type="ECO:0000256" key="7">
    <source>
        <dbReference type="ARBA" id="ARBA00022723"/>
    </source>
</evidence>